<dbReference type="PANTHER" id="PTHR24256">
    <property type="entry name" value="TRYPTASE-RELATED"/>
    <property type="match status" value="1"/>
</dbReference>
<dbReference type="EMBL" id="VVIM01000004">
    <property type="protein sequence ID" value="KAB0800602.1"/>
    <property type="molecule type" value="Genomic_DNA"/>
</dbReference>
<keyword evidence="3 8" id="KW-0378">Hydrolase</keyword>
<accession>A0A5N4ATA5</accession>
<evidence type="ECO:0000313" key="11">
    <source>
        <dbReference type="Proteomes" id="UP000327044"/>
    </source>
</evidence>
<dbReference type="SUPFAM" id="SSF50494">
    <property type="entry name" value="Trypsin-like serine proteases"/>
    <property type="match status" value="1"/>
</dbReference>
<dbReference type="PROSITE" id="PS50240">
    <property type="entry name" value="TRYPSIN_DOM"/>
    <property type="match status" value="1"/>
</dbReference>
<dbReference type="InParanoid" id="A0A5N4ATA5"/>
<protein>
    <recommendedName>
        <fullName evidence="9">Peptidase S1 domain-containing protein</fullName>
    </recommendedName>
</protein>
<evidence type="ECO:0000256" key="2">
    <source>
        <dbReference type="ARBA" id="ARBA00022729"/>
    </source>
</evidence>
<dbReference type="InterPro" id="IPR018114">
    <property type="entry name" value="TRYPSIN_HIS"/>
</dbReference>
<organism evidence="10 11">
    <name type="scientific">Photinus pyralis</name>
    <name type="common">Common eastern firefly</name>
    <name type="synonym">Lampyris pyralis</name>
    <dbReference type="NCBI Taxonomy" id="7054"/>
    <lineage>
        <taxon>Eukaryota</taxon>
        <taxon>Metazoa</taxon>
        <taxon>Ecdysozoa</taxon>
        <taxon>Arthropoda</taxon>
        <taxon>Hexapoda</taxon>
        <taxon>Insecta</taxon>
        <taxon>Pterygota</taxon>
        <taxon>Neoptera</taxon>
        <taxon>Endopterygota</taxon>
        <taxon>Coleoptera</taxon>
        <taxon>Polyphaga</taxon>
        <taxon>Elateriformia</taxon>
        <taxon>Elateroidea</taxon>
        <taxon>Lampyridae</taxon>
        <taxon>Lampyrinae</taxon>
        <taxon>Photinus</taxon>
    </lineage>
</organism>
<feature type="domain" description="Peptidase S1" evidence="9">
    <location>
        <begin position="19"/>
        <end position="278"/>
    </location>
</feature>
<keyword evidence="5" id="KW-1015">Disulfide bond</keyword>
<keyword evidence="4 8" id="KW-0720">Serine protease</keyword>
<dbReference type="GO" id="GO:0006508">
    <property type="term" value="P:proteolysis"/>
    <property type="evidence" value="ECO:0007669"/>
    <property type="project" value="UniProtKB-KW"/>
</dbReference>
<keyword evidence="2" id="KW-0732">Signal</keyword>
<dbReference type="AlphaFoldDB" id="A0A5N4ATA5"/>
<evidence type="ECO:0000256" key="5">
    <source>
        <dbReference type="ARBA" id="ARBA00023157"/>
    </source>
</evidence>
<dbReference type="Gene3D" id="2.40.10.10">
    <property type="entry name" value="Trypsin-like serine proteases"/>
    <property type="match status" value="2"/>
</dbReference>
<comment type="caution">
    <text evidence="10">The sequence shown here is derived from an EMBL/GenBank/DDBJ whole genome shotgun (WGS) entry which is preliminary data.</text>
</comment>
<evidence type="ECO:0000256" key="4">
    <source>
        <dbReference type="ARBA" id="ARBA00022825"/>
    </source>
</evidence>
<dbReference type="PRINTS" id="PR00722">
    <property type="entry name" value="CHYMOTRYPSIN"/>
</dbReference>
<dbReference type="InterPro" id="IPR001314">
    <property type="entry name" value="Peptidase_S1A"/>
</dbReference>
<dbReference type="FunFam" id="2.40.10.10:FF:000028">
    <property type="entry name" value="Serine protease easter"/>
    <property type="match status" value="1"/>
</dbReference>
<dbReference type="InterPro" id="IPR033116">
    <property type="entry name" value="TRYPSIN_SER"/>
</dbReference>
<dbReference type="InterPro" id="IPR051487">
    <property type="entry name" value="Ser/Thr_Proteases_Immune/Dev"/>
</dbReference>
<dbReference type="SMART" id="SM00020">
    <property type="entry name" value="Tryp_SPc"/>
    <property type="match status" value="1"/>
</dbReference>
<keyword evidence="1 8" id="KW-0645">Protease</keyword>
<dbReference type="GO" id="GO:0004252">
    <property type="term" value="F:serine-type endopeptidase activity"/>
    <property type="evidence" value="ECO:0007669"/>
    <property type="project" value="InterPro"/>
</dbReference>
<dbReference type="PROSITE" id="PS00135">
    <property type="entry name" value="TRYPSIN_SER"/>
    <property type="match status" value="1"/>
</dbReference>
<dbReference type="FunFam" id="2.40.10.10:FF:000084">
    <property type="entry name" value="Serine protease easter"/>
    <property type="match status" value="1"/>
</dbReference>
<dbReference type="Pfam" id="PF00089">
    <property type="entry name" value="Trypsin"/>
    <property type="match status" value="1"/>
</dbReference>
<evidence type="ECO:0000256" key="3">
    <source>
        <dbReference type="ARBA" id="ARBA00022801"/>
    </source>
</evidence>
<name>A0A5N4ATA5_PHOPY</name>
<sequence length="279" mass="31105">MSSLLPDKYDCGQSSAEKIFGGEVADMFDFPWIALIKYKTLDGYGFHCGGSLINTRYVLTAAHCLIGKDLPEAVSVRLGEYNLELDLDCTSTPEYPMCADKHIDIPIAEMVVHEHYRPFDDNQYNDIALLRLARDIPYTDFIKPVCLPIYPNLINEYFVGTNATTAGWGRTETQRSGSSIKMKVTLPVRSNLDCKDVYASRRVSLSIQQLCVGGESGKDSCKGDSGGPLMHLYTGPGEINWYIIGIVSFGPQICGLNGWPSVYTRVTEYVPWILKHLRP</sequence>
<evidence type="ECO:0000256" key="8">
    <source>
        <dbReference type="RuleBase" id="RU363034"/>
    </source>
</evidence>
<dbReference type="PROSITE" id="PS00134">
    <property type="entry name" value="TRYPSIN_HIS"/>
    <property type="match status" value="1"/>
</dbReference>
<evidence type="ECO:0000256" key="6">
    <source>
        <dbReference type="ARBA" id="ARBA00023180"/>
    </source>
</evidence>
<gene>
    <name evidence="10" type="ORF">PPYR_06342</name>
</gene>
<evidence type="ECO:0000256" key="1">
    <source>
        <dbReference type="ARBA" id="ARBA00022670"/>
    </source>
</evidence>
<dbReference type="InterPro" id="IPR043504">
    <property type="entry name" value="Peptidase_S1_PA_chymotrypsin"/>
</dbReference>
<dbReference type="InterPro" id="IPR009003">
    <property type="entry name" value="Peptidase_S1_PA"/>
</dbReference>
<evidence type="ECO:0000313" key="10">
    <source>
        <dbReference type="EMBL" id="KAB0800602.1"/>
    </source>
</evidence>
<reference evidence="10 11" key="1">
    <citation type="journal article" date="2018" name="Elife">
        <title>Firefly genomes illuminate parallel origins of bioluminescence in beetles.</title>
        <authorList>
            <person name="Fallon T.R."/>
            <person name="Lower S.E."/>
            <person name="Chang C.H."/>
            <person name="Bessho-Uehara M."/>
            <person name="Martin G.J."/>
            <person name="Bewick A.J."/>
            <person name="Behringer M."/>
            <person name="Debat H.J."/>
            <person name="Wong I."/>
            <person name="Day J.C."/>
            <person name="Suvorov A."/>
            <person name="Silva C.J."/>
            <person name="Stanger-Hall K.F."/>
            <person name="Hall D.W."/>
            <person name="Schmitz R.J."/>
            <person name="Nelson D.R."/>
            <person name="Lewis S.M."/>
            <person name="Shigenobu S."/>
            <person name="Bybee S.M."/>
            <person name="Larracuente A.M."/>
            <person name="Oba Y."/>
            <person name="Weng J.K."/>
        </authorList>
    </citation>
    <scope>NUCLEOTIDE SEQUENCE [LARGE SCALE GENOMIC DNA]</scope>
    <source>
        <strain evidence="10">1611_PpyrPB1</strain>
        <tissue evidence="10">Whole body</tissue>
    </source>
</reference>
<proteinExistence type="inferred from homology"/>
<dbReference type="Proteomes" id="UP000327044">
    <property type="component" value="Unassembled WGS sequence"/>
</dbReference>
<evidence type="ECO:0000256" key="7">
    <source>
        <dbReference type="ARBA" id="ARBA00024195"/>
    </source>
</evidence>
<dbReference type="CDD" id="cd00190">
    <property type="entry name" value="Tryp_SPc"/>
    <property type="match status" value="1"/>
</dbReference>
<dbReference type="InterPro" id="IPR001254">
    <property type="entry name" value="Trypsin_dom"/>
</dbReference>
<keyword evidence="11" id="KW-1185">Reference proteome</keyword>
<keyword evidence="6" id="KW-0325">Glycoprotein</keyword>
<evidence type="ECO:0000259" key="9">
    <source>
        <dbReference type="PROSITE" id="PS50240"/>
    </source>
</evidence>
<comment type="similarity">
    <text evidence="7">Belongs to the peptidase S1 family. CLIP subfamily.</text>
</comment>